<evidence type="ECO:0000256" key="1">
    <source>
        <dbReference type="SAM" id="MobiDB-lite"/>
    </source>
</evidence>
<dbReference type="AlphaFoldDB" id="A0A3L6PTN2"/>
<accession>A0A3L6PTN2</accession>
<keyword evidence="3" id="KW-1185">Reference proteome</keyword>
<reference evidence="3" key="1">
    <citation type="journal article" date="2019" name="Nat. Commun.">
        <title>The genome of broomcorn millet.</title>
        <authorList>
            <person name="Zou C."/>
            <person name="Miki D."/>
            <person name="Li D."/>
            <person name="Tang Q."/>
            <person name="Xiao L."/>
            <person name="Rajput S."/>
            <person name="Deng P."/>
            <person name="Jia W."/>
            <person name="Huang R."/>
            <person name="Zhang M."/>
            <person name="Sun Y."/>
            <person name="Hu J."/>
            <person name="Fu X."/>
            <person name="Schnable P.S."/>
            <person name="Li F."/>
            <person name="Zhang H."/>
            <person name="Feng B."/>
            <person name="Zhu X."/>
            <person name="Liu R."/>
            <person name="Schnable J.C."/>
            <person name="Zhu J.-K."/>
            <person name="Zhang H."/>
        </authorList>
    </citation>
    <scope>NUCLEOTIDE SEQUENCE [LARGE SCALE GENOMIC DNA]</scope>
</reference>
<evidence type="ECO:0000313" key="3">
    <source>
        <dbReference type="Proteomes" id="UP000275267"/>
    </source>
</evidence>
<organism evidence="2 3">
    <name type="scientific">Panicum miliaceum</name>
    <name type="common">Proso millet</name>
    <name type="synonym">Broomcorn millet</name>
    <dbReference type="NCBI Taxonomy" id="4540"/>
    <lineage>
        <taxon>Eukaryota</taxon>
        <taxon>Viridiplantae</taxon>
        <taxon>Streptophyta</taxon>
        <taxon>Embryophyta</taxon>
        <taxon>Tracheophyta</taxon>
        <taxon>Spermatophyta</taxon>
        <taxon>Magnoliopsida</taxon>
        <taxon>Liliopsida</taxon>
        <taxon>Poales</taxon>
        <taxon>Poaceae</taxon>
        <taxon>PACMAD clade</taxon>
        <taxon>Panicoideae</taxon>
        <taxon>Panicodae</taxon>
        <taxon>Paniceae</taxon>
        <taxon>Panicinae</taxon>
        <taxon>Panicum</taxon>
        <taxon>Panicum sect. Panicum</taxon>
    </lineage>
</organism>
<dbReference type="EMBL" id="PQIB02000015">
    <property type="protein sequence ID" value="RLM64644.1"/>
    <property type="molecule type" value="Genomic_DNA"/>
</dbReference>
<feature type="compositionally biased region" description="Polar residues" evidence="1">
    <location>
        <begin position="111"/>
        <end position="122"/>
    </location>
</feature>
<dbReference type="OrthoDB" id="1932225at2759"/>
<sequence>MSRLQVTDPARTTDGEWCRLWRDAVRAELADAAEMERAAANTTSVLSVCWLRNGRGTPGDGAMRRQPFSRHDGFFASLQRVEDRLASEEQHQEQRHNPALPPPAMATATTRQSEPAPSSDTMATASPLLLLDPAPHSAGASSDSSGPAQDFLTALTEQDQGVQQEEDDDHGGGGVEEDIARLMALLGLSPPPTEVDGCRDADDGMGGCDCSGAGGFLAKVVGVAGPKCDGEKRRLDAWIRHYYHREKGGRCRVREPARLAHLLLARASSDTTAAAFPATVKEFLDRDPPPRSTDTSE</sequence>
<feature type="region of interest" description="Disordered" evidence="1">
    <location>
        <begin position="82"/>
        <end position="122"/>
    </location>
</feature>
<feature type="compositionally biased region" description="Basic and acidic residues" evidence="1">
    <location>
        <begin position="82"/>
        <end position="96"/>
    </location>
</feature>
<evidence type="ECO:0000313" key="2">
    <source>
        <dbReference type="EMBL" id="RLM64644.1"/>
    </source>
</evidence>
<proteinExistence type="predicted"/>
<comment type="caution">
    <text evidence="2">The sequence shown here is derived from an EMBL/GenBank/DDBJ whole genome shotgun (WGS) entry which is preliminary data.</text>
</comment>
<protein>
    <submittedName>
        <fullName evidence="2">Uncharacterized protein</fullName>
    </submittedName>
</protein>
<dbReference type="Proteomes" id="UP000275267">
    <property type="component" value="Unassembled WGS sequence"/>
</dbReference>
<gene>
    <name evidence="2" type="ORF">C2845_PM16G13480</name>
</gene>
<name>A0A3L6PTN2_PANMI</name>